<evidence type="ECO:0000256" key="1">
    <source>
        <dbReference type="SAM" id="MobiDB-lite"/>
    </source>
</evidence>
<feature type="region of interest" description="Disordered" evidence="1">
    <location>
        <begin position="1"/>
        <end position="42"/>
    </location>
</feature>
<feature type="compositionally biased region" description="Low complexity" evidence="1">
    <location>
        <begin position="151"/>
        <end position="175"/>
    </location>
</feature>
<evidence type="ECO:0000313" key="3">
    <source>
        <dbReference type="Proteomes" id="UP001595847"/>
    </source>
</evidence>
<name>A0ABV8FJB6_9ACTN</name>
<protein>
    <submittedName>
        <fullName evidence="2">Uncharacterized protein</fullName>
    </submittedName>
</protein>
<sequence>MMLAGACGADRDPSPSDPGASPPAALPEVAPYRVAEGEPAPDVKQAATAYLETLLTYGDGEGTAEAAAERIAAAGLPAEPAQQAADLLEESASGAAEVVYPQLGGLTDTQASIMAVTTLHRLGDGELTSTTRTIDVRLTRTGEEWAVSEIASTGAPGTAPSPSTSPSPLASSGSTVGAQVVDAPAIHLPDTARWDIEGGGLDDRMLQILLDLSADHELSVAVLSTGHPHNVFDSASVSNHTNGRAVDIWAIDGTPVAEYARDGSGGDNPARRLMEQALALGSDEVGGPWSFSTPDGATFTNTVHQDHLHVGFKR</sequence>
<organism evidence="2 3">
    <name type="scientific">Nocardiopsis sediminis</name>
    <dbReference type="NCBI Taxonomy" id="1778267"/>
    <lineage>
        <taxon>Bacteria</taxon>
        <taxon>Bacillati</taxon>
        <taxon>Actinomycetota</taxon>
        <taxon>Actinomycetes</taxon>
        <taxon>Streptosporangiales</taxon>
        <taxon>Nocardiopsidaceae</taxon>
        <taxon>Nocardiopsis</taxon>
    </lineage>
</organism>
<feature type="region of interest" description="Disordered" evidence="1">
    <location>
        <begin position="151"/>
        <end position="176"/>
    </location>
</feature>
<gene>
    <name evidence="2" type="ORF">ACFOVU_09860</name>
</gene>
<dbReference type="Proteomes" id="UP001595847">
    <property type="component" value="Unassembled WGS sequence"/>
</dbReference>
<dbReference type="EMBL" id="JBHSBH010000007">
    <property type="protein sequence ID" value="MFC3996220.1"/>
    <property type="molecule type" value="Genomic_DNA"/>
</dbReference>
<accession>A0ABV8FJB6</accession>
<proteinExistence type="predicted"/>
<dbReference type="RefSeq" id="WP_378532814.1">
    <property type="nucleotide sequence ID" value="NZ_JBHSBH010000007.1"/>
</dbReference>
<evidence type="ECO:0000313" key="2">
    <source>
        <dbReference type="EMBL" id="MFC3996220.1"/>
    </source>
</evidence>
<keyword evidence="3" id="KW-1185">Reference proteome</keyword>
<reference evidence="3" key="1">
    <citation type="journal article" date="2019" name="Int. J. Syst. Evol. Microbiol.">
        <title>The Global Catalogue of Microorganisms (GCM) 10K type strain sequencing project: providing services to taxonomists for standard genome sequencing and annotation.</title>
        <authorList>
            <consortium name="The Broad Institute Genomics Platform"/>
            <consortium name="The Broad Institute Genome Sequencing Center for Infectious Disease"/>
            <person name="Wu L."/>
            <person name="Ma J."/>
        </authorList>
    </citation>
    <scope>NUCLEOTIDE SEQUENCE [LARGE SCALE GENOMIC DNA]</scope>
    <source>
        <strain evidence="3">TBRC 1826</strain>
    </source>
</reference>
<comment type="caution">
    <text evidence="2">The sequence shown here is derived from an EMBL/GenBank/DDBJ whole genome shotgun (WGS) entry which is preliminary data.</text>
</comment>